<dbReference type="AlphaFoldDB" id="A0A644VNU3"/>
<evidence type="ECO:0000313" key="1">
    <source>
        <dbReference type="EMBL" id="MPL93084.1"/>
    </source>
</evidence>
<accession>A0A644VNU3</accession>
<protein>
    <submittedName>
        <fullName evidence="1">Uncharacterized protein</fullName>
    </submittedName>
</protein>
<dbReference type="EMBL" id="VSSQ01000380">
    <property type="protein sequence ID" value="MPL93084.1"/>
    <property type="molecule type" value="Genomic_DNA"/>
</dbReference>
<sequence length="303" mass="35148">MNKIQLIASEILNTVTRPMQRKSETILLALGKMLSNQQLNIQSSNINDFEFKIFSQRGEDGIIQYLIKNIYIKNKSFIEFGVENYMESNTRFLLMNDNWSGFVIDGSESAMNYLRRREWFWAYDLKNKTAFIDKDNINDLMNESGFNDLGILSIDIDGNDYWIFEKLDFEKLNPSIIIAEYNAIFGNERAISVPYDKYFCRTKAHYSNLYFGASLSALTYIAKIKGYELVCCNNAGTNAFFVRRDLLNDKIQAKTIKQVFQEDKGRQSRDENYKLSLISGEDRLNLIKGMDVVNVINSEIEKL</sequence>
<organism evidence="1">
    <name type="scientific">bioreactor metagenome</name>
    <dbReference type="NCBI Taxonomy" id="1076179"/>
    <lineage>
        <taxon>unclassified sequences</taxon>
        <taxon>metagenomes</taxon>
        <taxon>ecological metagenomes</taxon>
    </lineage>
</organism>
<proteinExistence type="predicted"/>
<gene>
    <name evidence="1" type="ORF">SDC9_39209</name>
</gene>
<comment type="caution">
    <text evidence="1">The sequence shown here is derived from an EMBL/GenBank/DDBJ whole genome shotgun (WGS) entry which is preliminary data.</text>
</comment>
<name>A0A644VNU3_9ZZZZ</name>
<reference evidence="1" key="1">
    <citation type="submission" date="2019-08" db="EMBL/GenBank/DDBJ databases">
        <authorList>
            <person name="Kucharzyk K."/>
            <person name="Murdoch R.W."/>
            <person name="Higgins S."/>
            <person name="Loffler F."/>
        </authorList>
    </citation>
    <scope>NUCLEOTIDE SEQUENCE</scope>
</reference>